<dbReference type="STRING" id="568069.A0A1J1IEA3"/>
<feature type="compositionally biased region" description="Polar residues" evidence="1">
    <location>
        <begin position="187"/>
        <end position="197"/>
    </location>
</feature>
<feature type="compositionally biased region" description="Basic and acidic residues" evidence="1">
    <location>
        <begin position="255"/>
        <end position="272"/>
    </location>
</feature>
<feature type="region of interest" description="Disordered" evidence="1">
    <location>
        <begin position="241"/>
        <end position="316"/>
    </location>
</feature>
<accession>A0A1J1IEA3</accession>
<dbReference type="AlphaFoldDB" id="A0A1J1IEA3"/>
<keyword evidence="3" id="KW-1185">Reference proteome</keyword>
<dbReference type="EMBL" id="CVRI01000047">
    <property type="protein sequence ID" value="CRK98539.1"/>
    <property type="molecule type" value="Genomic_DNA"/>
</dbReference>
<protein>
    <submittedName>
        <fullName evidence="2">CLUMA_CG011890, isoform A</fullName>
    </submittedName>
</protein>
<name>A0A1J1IEA3_9DIPT</name>
<dbReference type="Proteomes" id="UP000183832">
    <property type="component" value="Unassembled WGS sequence"/>
</dbReference>
<proteinExistence type="predicted"/>
<evidence type="ECO:0000256" key="1">
    <source>
        <dbReference type="SAM" id="MobiDB-lite"/>
    </source>
</evidence>
<evidence type="ECO:0000313" key="3">
    <source>
        <dbReference type="Proteomes" id="UP000183832"/>
    </source>
</evidence>
<evidence type="ECO:0000313" key="2">
    <source>
        <dbReference type="EMBL" id="CRK98539.1"/>
    </source>
</evidence>
<feature type="region of interest" description="Disordered" evidence="1">
    <location>
        <begin position="155"/>
        <end position="203"/>
    </location>
</feature>
<organism evidence="2 3">
    <name type="scientific">Clunio marinus</name>
    <dbReference type="NCBI Taxonomy" id="568069"/>
    <lineage>
        <taxon>Eukaryota</taxon>
        <taxon>Metazoa</taxon>
        <taxon>Ecdysozoa</taxon>
        <taxon>Arthropoda</taxon>
        <taxon>Hexapoda</taxon>
        <taxon>Insecta</taxon>
        <taxon>Pterygota</taxon>
        <taxon>Neoptera</taxon>
        <taxon>Endopterygota</taxon>
        <taxon>Diptera</taxon>
        <taxon>Nematocera</taxon>
        <taxon>Chironomoidea</taxon>
        <taxon>Chironomidae</taxon>
        <taxon>Clunio</taxon>
    </lineage>
</organism>
<gene>
    <name evidence="2" type="ORF">CLUMA_CG011890</name>
</gene>
<reference evidence="2 3" key="1">
    <citation type="submission" date="2015-04" db="EMBL/GenBank/DDBJ databases">
        <authorList>
            <person name="Syromyatnikov M.Y."/>
            <person name="Popov V.N."/>
        </authorList>
    </citation>
    <scope>NUCLEOTIDE SEQUENCE [LARGE SCALE GENOMIC DNA]</scope>
</reference>
<sequence length="410" mass="46002">MACNNQEKWKYTAMPNMIYPPTVQQQPIGNQNHQNAIKPPPPMNHHPSQMQGMNHQSNHLGPNTMLNQSMNNNNTMNAHQPQHGMPMQSGPPMYDHMLQNPLNGNLKGASAAEFIYLNQQHPHHLNMAQNQYMASRSNITSSSTKKLWDNKSDLKNTGPLAPLQMPGSNEHQMWSKEHQGVWAKEQQMWSTQDSSSGMIPRRSETTMPGILSFQCSLHSFFYSPRDSTGGLGVKMVEYVLGGSPTNKESPLTLEPRLRGLKIDDKGNDDKENNSSPFETNGLKKDESNVTNGSNGIDDDKGFNRTPGSRQPSPAEEHLPRLHGLEQSINVNVSGFSQPMMQHMMNNHDQQQMGSSFHLQHQQHHQHPLSHHVLNNGMPVQNPMVNQGQNHIDSPANMLQQQASYEVSSVF</sequence>
<dbReference type="OrthoDB" id="668540at2759"/>